<dbReference type="Gene3D" id="2.60.40.1080">
    <property type="match status" value="1"/>
</dbReference>
<dbReference type="InterPro" id="IPR028974">
    <property type="entry name" value="TSP_type-3_rpt"/>
</dbReference>
<proteinExistence type="inferred from homology"/>
<evidence type="ECO:0000313" key="7">
    <source>
        <dbReference type="EMBL" id="GGA67721.1"/>
    </source>
</evidence>
<dbReference type="EMBL" id="BMGA01000001">
    <property type="protein sequence ID" value="GGA67721.1"/>
    <property type="molecule type" value="Genomic_DNA"/>
</dbReference>
<dbReference type="SMART" id="SM00635">
    <property type="entry name" value="BID_2"/>
    <property type="match status" value="1"/>
</dbReference>
<feature type="region of interest" description="Disordered" evidence="5">
    <location>
        <begin position="1211"/>
        <end position="1250"/>
    </location>
</feature>
<evidence type="ECO:0000313" key="8">
    <source>
        <dbReference type="Proteomes" id="UP000658793"/>
    </source>
</evidence>
<dbReference type="Pfam" id="PF02412">
    <property type="entry name" value="TSP_3"/>
    <property type="match status" value="6"/>
</dbReference>
<dbReference type="Pfam" id="PF18962">
    <property type="entry name" value="Por_Secre_tail"/>
    <property type="match status" value="1"/>
</dbReference>
<dbReference type="InterPro" id="IPR003343">
    <property type="entry name" value="Big_2"/>
</dbReference>
<evidence type="ECO:0000256" key="2">
    <source>
        <dbReference type="ARBA" id="ARBA00022729"/>
    </source>
</evidence>
<dbReference type="PANTHER" id="PTHR31321:SF57">
    <property type="entry name" value="PECTINESTERASE 53-RELATED"/>
    <property type="match status" value="1"/>
</dbReference>
<dbReference type="PROSITE" id="PS51175">
    <property type="entry name" value="CBM6"/>
    <property type="match status" value="1"/>
</dbReference>
<dbReference type="InterPro" id="IPR044060">
    <property type="entry name" value="Bacterial_rp_domain"/>
</dbReference>
<gene>
    <name evidence="7" type="ORF">GCM10008015_05590</name>
</gene>
<sequence length="1506" mass="159443">MGFSQTIQKIEAESFNTASGAKAENNAALSGGKNVGYIKNNTWISFTGHVFNQYDTSFNIAAAGATGGTIELRLGSSTGTLIGTVTVSGSTSFSDYKMFSTTIIPTTGTHDLFLVFKHPTNTGYLFNLDYLEKVTTIPGAITYTLATNVSPVASGTVSSNPGGGNFVDGTAITVTANKNFGYNFVRWTDGNGNPVSTANPYTFTITSNSTLVAEYAAVNTYTLSVNVAGAFGLGEYTVSPAGKDGAFSVYETGTNVTITAVENDIIKFNNWSDGSTALSASVPMTENRSITGTYDNATFIAGWTFKNDQYANPRVAELYSNVDNRPQISAYNVADNVFAPNVRLQNRGGKNGFCVWNTDRGNFFYFMTSFSTVGYKNINVSSGLIGLYYGCDEWTFQYSLDGVNFIDISSLTTINKNTITPIGGTLPVEAEGKAKVYLRWFPNVAGPKHGLPADGITFDVTATVLSNVIVKADEVLVIDTIAPILQSTLPAAASTTVGTFGKIILAFDEKVQIAPGTTATLGSKTLTPEVVGKTISFPYVGLDYNTNYTFTLTGSKVSDLSGNTLTTPISFSFSTLNKPTVTKKRYDFIVGVDGDFAAAKAAAIAAAPSGNRFFIFLPNGNYDLGLLTGDAKKETKISTPNISLIGQSMDKTILFNKPLLADEGFDVSTINLTETANNIYMQDLTLMNNLSYGTGEFGGRGLALENIGNKNILKNVALLGNQDTFFTAGQKIYLENGEIHGTVDFIYGSSDAYFKGCLLYLENRGGNVITAASTPATGRGFVFSDCTIDGADINKGTYSLGRPWHDAPQVVFINTKMNVLPKAEGWSAWGTLPKVYAEYNSMTATGGLVDLTNRKSYYTNYDGGSVTLNPVLTPTEAANYTVENVLGSDGWQPNLYTDQITAPVVTKTATSLTWADNNYVLGWAIFKNDIFVDFLTTNSYNFTATGTYKVRAANSMGGLGTASNEINVNCFGASANPISSAANSTEVNVGSTLQLSHEITGGSWTSSATDKATIDANGLVSGLAIGTTTITYTLCNNSVTKEIVVIAQNLDNDNDGVNNSLDLCPNTPAGETVNASGCSASQLDDDNDGVKNNLDLCSNTPTGASVNASGCAQSQLDDDNDGVKNNLDLCSNTPTGASVNASGCSSGQLDDDNDGVKNNLDTCPNTPTGQTVNASGCAQSQLDDDNDGVKNNLDTCSNTPTGQTVNVSGCAQSQLDDDNDGVKNNLDTCPNTPTGETVTTSGCSSSQLDDDNDGVKNNKDLCLNTTSGATVDINGCFTLPSDNFTIETVGETCAGKKNGKIIITAKKALNYTTVINGVTYSFTTAKTIENVPPGIYDFCIDVASDSYKQCFNVVVESGTNVSAKTTMVSDKLSVDIEQGTAPYTVLVNGKNVLETTASSFSVDVNPGDVVQLQTAIACEGIINSKIDVSGVIAFPNPTKGLFEIAVPVILDKVKVEVFDVNSQLISSDVYKVNNGKVQMNLENRATGGYFVKVYLDELVILKIIKQ</sequence>
<dbReference type="SUPFAM" id="SSF103647">
    <property type="entry name" value="TSP type-3 repeat"/>
    <property type="match status" value="3"/>
</dbReference>
<dbReference type="InterPro" id="IPR008964">
    <property type="entry name" value="Invasin/intimin_cell_adhesion"/>
</dbReference>
<dbReference type="Gene3D" id="4.10.1080.10">
    <property type="entry name" value="TSP type-3 repeat"/>
    <property type="match status" value="1"/>
</dbReference>
<dbReference type="InterPro" id="IPR003367">
    <property type="entry name" value="Thrombospondin_3-like_rpt"/>
</dbReference>
<dbReference type="SUPFAM" id="SSF49373">
    <property type="entry name" value="Invasin/intimin cell-adhesion fragments"/>
    <property type="match status" value="1"/>
</dbReference>
<dbReference type="InterPro" id="IPR012334">
    <property type="entry name" value="Pectin_lyas_fold"/>
</dbReference>
<feature type="domain" description="CBM6" evidence="6">
    <location>
        <begin position="8"/>
        <end position="134"/>
    </location>
</feature>
<feature type="compositionally biased region" description="Polar residues" evidence="5">
    <location>
        <begin position="1159"/>
        <end position="1181"/>
    </location>
</feature>
<dbReference type="CDD" id="cd04084">
    <property type="entry name" value="CBM6_xylanase-like"/>
    <property type="match status" value="1"/>
</dbReference>
<dbReference type="InterPro" id="IPR000070">
    <property type="entry name" value="Pectinesterase_cat"/>
</dbReference>
<dbReference type="Proteomes" id="UP000658793">
    <property type="component" value="Unassembled WGS sequence"/>
</dbReference>
<evidence type="ECO:0000256" key="4">
    <source>
        <dbReference type="ARBA" id="ARBA00023085"/>
    </source>
</evidence>
<comment type="caution">
    <text evidence="7">The sequence shown here is derived from an EMBL/GenBank/DDBJ whole genome shotgun (WGS) entry which is preliminary data.</text>
</comment>
<evidence type="ECO:0000256" key="5">
    <source>
        <dbReference type="SAM" id="MobiDB-lite"/>
    </source>
</evidence>
<dbReference type="Gene3D" id="2.60.120.260">
    <property type="entry name" value="Galactose-binding domain-like"/>
    <property type="match status" value="1"/>
</dbReference>
<dbReference type="SMART" id="SM00606">
    <property type="entry name" value="CBD_IV"/>
    <property type="match status" value="1"/>
</dbReference>
<dbReference type="NCBIfam" id="TIGR04183">
    <property type="entry name" value="Por_Secre_tail"/>
    <property type="match status" value="1"/>
</dbReference>
<dbReference type="PANTHER" id="PTHR31321">
    <property type="entry name" value="ACYL-COA THIOESTER HYDROLASE YBHC-RELATED"/>
    <property type="match status" value="1"/>
</dbReference>
<dbReference type="InterPro" id="IPR006584">
    <property type="entry name" value="Cellulose-bd_IV"/>
</dbReference>
<dbReference type="InterPro" id="IPR005084">
    <property type="entry name" value="CBM6"/>
</dbReference>
<dbReference type="InterPro" id="IPR026444">
    <property type="entry name" value="Secre_tail"/>
</dbReference>
<reference evidence="8" key="1">
    <citation type="journal article" date="2019" name="Int. J. Syst. Evol. Microbiol.">
        <title>The Global Catalogue of Microorganisms (GCM) 10K type strain sequencing project: providing services to taxonomists for standard genome sequencing and annotation.</title>
        <authorList>
            <consortium name="The Broad Institute Genomics Platform"/>
            <consortium name="The Broad Institute Genome Sequencing Center for Infectious Disease"/>
            <person name="Wu L."/>
            <person name="Ma J."/>
        </authorList>
    </citation>
    <scope>NUCLEOTIDE SEQUENCE [LARGE SCALE GENOMIC DNA]</scope>
    <source>
        <strain evidence="8">CGMCC 1.12811</strain>
    </source>
</reference>
<evidence type="ECO:0000259" key="6">
    <source>
        <dbReference type="PROSITE" id="PS51175"/>
    </source>
</evidence>
<feature type="compositionally biased region" description="Polar residues" evidence="5">
    <location>
        <begin position="1225"/>
        <end position="1247"/>
    </location>
</feature>
<dbReference type="SUPFAM" id="SSF51126">
    <property type="entry name" value="Pectin lyase-like"/>
    <property type="match status" value="1"/>
</dbReference>
<keyword evidence="2" id="KW-0732">Signal</keyword>
<keyword evidence="4" id="KW-0063">Aspartyl esterase</keyword>
<evidence type="ECO:0000256" key="1">
    <source>
        <dbReference type="ARBA" id="ARBA00008891"/>
    </source>
</evidence>
<dbReference type="Pfam" id="PF01095">
    <property type="entry name" value="Pectinesterase"/>
    <property type="match status" value="1"/>
</dbReference>
<name>A0ABQ1HA53_9FLAO</name>
<feature type="region of interest" description="Disordered" evidence="5">
    <location>
        <begin position="1141"/>
        <end position="1198"/>
    </location>
</feature>
<comment type="similarity">
    <text evidence="1">Belongs to the pectinesterase family.</text>
</comment>
<dbReference type="InterPro" id="IPR011050">
    <property type="entry name" value="Pectin_lyase_fold/virulence"/>
</dbReference>
<dbReference type="SUPFAM" id="SSF49785">
    <property type="entry name" value="Galactose-binding domain-like"/>
    <property type="match status" value="1"/>
</dbReference>
<dbReference type="Pfam" id="PF02368">
    <property type="entry name" value="Big_2"/>
    <property type="match status" value="1"/>
</dbReference>
<accession>A0ABQ1HA53</accession>
<organism evidence="7 8">
    <name type="scientific">Flavobacterium palustre</name>
    <dbReference type="NCBI Taxonomy" id="1476463"/>
    <lineage>
        <taxon>Bacteria</taxon>
        <taxon>Pseudomonadati</taxon>
        <taxon>Bacteroidota</taxon>
        <taxon>Flavobacteriia</taxon>
        <taxon>Flavobacteriales</taxon>
        <taxon>Flavobacteriaceae</taxon>
        <taxon>Flavobacterium</taxon>
    </lineage>
</organism>
<keyword evidence="3" id="KW-0378">Hydrolase</keyword>
<dbReference type="Pfam" id="PF18998">
    <property type="entry name" value="Flg_new_2"/>
    <property type="match status" value="2"/>
</dbReference>
<dbReference type="Gene3D" id="2.160.20.10">
    <property type="entry name" value="Single-stranded right-handed beta-helix, Pectin lyase-like"/>
    <property type="match status" value="1"/>
</dbReference>
<dbReference type="Pfam" id="PF13205">
    <property type="entry name" value="Big_5"/>
    <property type="match status" value="1"/>
</dbReference>
<protein>
    <recommendedName>
        <fullName evidence="6">CBM6 domain-containing protein</fullName>
    </recommendedName>
</protein>
<evidence type="ECO:0000256" key="3">
    <source>
        <dbReference type="ARBA" id="ARBA00022801"/>
    </source>
</evidence>
<keyword evidence="8" id="KW-1185">Reference proteome</keyword>
<dbReference type="Pfam" id="PF03422">
    <property type="entry name" value="CBM_6"/>
    <property type="match status" value="1"/>
</dbReference>
<dbReference type="InterPro" id="IPR008979">
    <property type="entry name" value="Galactose-bd-like_sf"/>
</dbReference>
<dbReference type="InterPro" id="IPR032812">
    <property type="entry name" value="SbsA_Ig"/>
</dbReference>